<keyword evidence="3" id="KW-0862">Zinc</keyword>
<sequence>MSCTFEQHLIDETIRFHGHSCPGLAIGIRAAEAALSEMAGVGTADLVCVAETDMCGVDGIQYLTGCTYGKGNFLHRDYGKMAFAFYSRKNDKGIRLVFRPESRGELDGEMPALMAKSVEKTITGEEQERLQQLRQEMQKRLMTLPIEELFTVQQLHERAPRPAKILESLVCQDCGENTMESRTRRFSGRTLCIPCFAKVEQKV</sequence>
<organism evidence="6 7">
    <name type="scientific">Desulfopila aestuarii DSM 18488</name>
    <dbReference type="NCBI Taxonomy" id="1121416"/>
    <lineage>
        <taxon>Bacteria</taxon>
        <taxon>Pseudomonadati</taxon>
        <taxon>Thermodesulfobacteriota</taxon>
        <taxon>Desulfobulbia</taxon>
        <taxon>Desulfobulbales</taxon>
        <taxon>Desulfocapsaceae</taxon>
        <taxon>Desulfopila</taxon>
    </lineage>
</organism>
<dbReference type="Proteomes" id="UP000184603">
    <property type="component" value="Unassembled WGS sequence"/>
</dbReference>
<accession>A0A1M7YM46</accession>
<evidence type="ECO:0000256" key="1">
    <source>
        <dbReference type="ARBA" id="ARBA00022723"/>
    </source>
</evidence>
<evidence type="ECO:0000313" key="7">
    <source>
        <dbReference type="Proteomes" id="UP000184603"/>
    </source>
</evidence>
<dbReference type="PANTHER" id="PTHR39418:SF1">
    <property type="entry name" value="DEHYDROGENASE"/>
    <property type="match status" value="1"/>
</dbReference>
<proteinExistence type="predicted"/>
<dbReference type="Pfam" id="PF01258">
    <property type="entry name" value="zf-dskA_traR"/>
    <property type="match status" value="1"/>
</dbReference>
<dbReference type="InterPro" id="IPR000962">
    <property type="entry name" value="Znf_DskA_TraR"/>
</dbReference>
<evidence type="ECO:0000313" key="6">
    <source>
        <dbReference type="EMBL" id="SHO53705.1"/>
    </source>
</evidence>
<dbReference type="InterPro" id="IPR026328">
    <property type="entry name" value="FmdE"/>
</dbReference>
<dbReference type="PANTHER" id="PTHR39418">
    <property type="entry name" value="DEHYDROGENASE-RELATED"/>
    <property type="match status" value="1"/>
</dbReference>
<gene>
    <name evidence="6" type="ORF">SAMN02745220_05264</name>
</gene>
<feature type="domain" description="Zinc finger DksA/TraR C4-type" evidence="4">
    <location>
        <begin position="168"/>
        <end position="201"/>
    </location>
</feature>
<dbReference type="AlphaFoldDB" id="A0A1M7YM46"/>
<protein>
    <submittedName>
        <fullName evidence="6">Formylmethanofuran dehydrogenase subunit E</fullName>
    </submittedName>
</protein>
<dbReference type="InterPro" id="IPR053194">
    <property type="entry name" value="tRNA_methyltr_O"/>
</dbReference>
<dbReference type="OrthoDB" id="9804309at2"/>
<evidence type="ECO:0000256" key="2">
    <source>
        <dbReference type="ARBA" id="ARBA00022771"/>
    </source>
</evidence>
<dbReference type="RefSeq" id="WP_073617228.1">
    <property type="nucleotide sequence ID" value="NZ_FRFE01000069.1"/>
</dbReference>
<dbReference type="Pfam" id="PF02663">
    <property type="entry name" value="FmdE"/>
    <property type="match status" value="1"/>
</dbReference>
<dbReference type="SUPFAM" id="SSF143555">
    <property type="entry name" value="FwdE-like"/>
    <property type="match status" value="1"/>
</dbReference>
<dbReference type="Gene3D" id="3.30.1330.130">
    <property type="match status" value="1"/>
</dbReference>
<evidence type="ECO:0000259" key="4">
    <source>
        <dbReference type="Pfam" id="PF01258"/>
    </source>
</evidence>
<keyword evidence="1" id="KW-0479">Metal-binding</keyword>
<dbReference type="EMBL" id="FRFE01000069">
    <property type="protein sequence ID" value="SHO53705.1"/>
    <property type="molecule type" value="Genomic_DNA"/>
</dbReference>
<dbReference type="InterPro" id="IPR003814">
    <property type="entry name" value="FmdEsu_dom"/>
</dbReference>
<keyword evidence="7" id="KW-1185">Reference proteome</keyword>
<evidence type="ECO:0000256" key="3">
    <source>
        <dbReference type="ARBA" id="ARBA00022833"/>
    </source>
</evidence>
<reference evidence="6 7" key="1">
    <citation type="submission" date="2016-12" db="EMBL/GenBank/DDBJ databases">
        <authorList>
            <person name="Song W.-J."/>
            <person name="Kurnit D.M."/>
        </authorList>
    </citation>
    <scope>NUCLEOTIDE SEQUENCE [LARGE SCALE GENOMIC DNA]</scope>
    <source>
        <strain evidence="6 7">DSM 18488</strain>
    </source>
</reference>
<dbReference type="STRING" id="1121416.SAMN02745220_05264"/>
<name>A0A1M7YM46_9BACT</name>
<dbReference type="GO" id="GO:0008270">
    <property type="term" value="F:zinc ion binding"/>
    <property type="evidence" value="ECO:0007669"/>
    <property type="project" value="UniProtKB-KW"/>
</dbReference>
<keyword evidence="2" id="KW-0863">Zinc-finger</keyword>
<feature type="domain" description="Formylmethanofuran dehydrogenase subunit E" evidence="5">
    <location>
        <begin position="16"/>
        <end position="151"/>
    </location>
</feature>
<dbReference type="PIRSF" id="PIRSF006578">
    <property type="entry name" value="FwdE"/>
    <property type="match status" value="1"/>
</dbReference>
<evidence type="ECO:0000259" key="5">
    <source>
        <dbReference type="Pfam" id="PF02663"/>
    </source>
</evidence>